<keyword evidence="2" id="KW-1185">Reference proteome</keyword>
<proteinExistence type="predicted"/>
<evidence type="ECO:0000313" key="2">
    <source>
        <dbReference type="Proteomes" id="UP000501690"/>
    </source>
</evidence>
<gene>
    <name evidence="1" type="ORF">DEO72_LG6g2545</name>
</gene>
<evidence type="ECO:0000313" key="1">
    <source>
        <dbReference type="EMBL" id="QCD97832.1"/>
    </source>
</evidence>
<name>A0A4D6M8V7_VIGUN</name>
<organism evidence="1 2">
    <name type="scientific">Vigna unguiculata</name>
    <name type="common">Cowpea</name>
    <dbReference type="NCBI Taxonomy" id="3917"/>
    <lineage>
        <taxon>Eukaryota</taxon>
        <taxon>Viridiplantae</taxon>
        <taxon>Streptophyta</taxon>
        <taxon>Embryophyta</taxon>
        <taxon>Tracheophyta</taxon>
        <taxon>Spermatophyta</taxon>
        <taxon>Magnoliopsida</taxon>
        <taxon>eudicotyledons</taxon>
        <taxon>Gunneridae</taxon>
        <taxon>Pentapetalae</taxon>
        <taxon>rosids</taxon>
        <taxon>fabids</taxon>
        <taxon>Fabales</taxon>
        <taxon>Fabaceae</taxon>
        <taxon>Papilionoideae</taxon>
        <taxon>50 kb inversion clade</taxon>
        <taxon>NPAAA clade</taxon>
        <taxon>indigoferoid/millettioid clade</taxon>
        <taxon>Phaseoleae</taxon>
        <taxon>Vigna</taxon>
    </lineage>
</organism>
<sequence length="91" mass="10162">MIYLCNLYLTFGHNSQSLQGDSTRNVPIGKVDNKNKLGDVAQEVLVDFKENPKAAQEHTKNPMMMNKIQKVVNVGIFQMSCLGVLKVLGHM</sequence>
<dbReference type="Gene3D" id="1.10.260.100">
    <property type="match status" value="1"/>
</dbReference>
<protein>
    <submittedName>
        <fullName evidence="1">Stress-induced-phosphoprotein 1</fullName>
    </submittedName>
</protein>
<accession>A0A4D6M8V7</accession>
<dbReference type="EMBL" id="CP039350">
    <property type="protein sequence ID" value="QCD97832.1"/>
    <property type="molecule type" value="Genomic_DNA"/>
</dbReference>
<dbReference type="Proteomes" id="UP000501690">
    <property type="component" value="Linkage Group LG6"/>
</dbReference>
<dbReference type="AlphaFoldDB" id="A0A4D6M8V7"/>
<reference evidence="1 2" key="1">
    <citation type="submission" date="2019-04" db="EMBL/GenBank/DDBJ databases">
        <title>An improved genome assembly and genetic linkage map for asparagus bean, Vigna unguiculata ssp. sesquipedialis.</title>
        <authorList>
            <person name="Xia Q."/>
            <person name="Zhang R."/>
            <person name="Dong Y."/>
        </authorList>
    </citation>
    <scope>NUCLEOTIDE SEQUENCE [LARGE SCALE GENOMIC DNA]</scope>
    <source>
        <tissue evidence="1">Leaf</tissue>
    </source>
</reference>